<dbReference type="EMBL" id="WENB01000001">
    <property type="protein sequence ID" value="KAF0414935.1"/>
    <property type="molecule type" value="Genomic_DNA"/>
</dbReference>
<gene>
    <name evidence="1" type="ORF">GBO79_01030</name>
</gene>
<name>A0ABQ6XIR2_PEDPE</name>
<accession>A0ABQ6XIR2</accession>
<dbReference type="Proteomes" id="UP000472573">
    <property type="component" value="Unassembled WGS sequence"/>
</dbReference>
<comment type="caution">
    <text evidence="1">The sequence shown here is derived from an EMBL/GenBank/DDBJ whole genome shotgun (WGS) entry which is preliminary data.</text>
</comment>
<evidence type="ECO:0000313" key="1">
    <source>
        <dbReference type="EMBL" id="KAF0414935.1"/>
    </source>
</evidence>
<keyword evidence="2" id="KW-1185">Reference proteome</keyword>
<dbReference type="RefSeq" id="WP_159276385.1">
    <property type="nucleotide sequence ID" value="NZ_CP127866.1"/>
</dbReference>
<reference evidence="2" key="1">
    <citation type="submission" date="2020-03" db="EMBL/GenBank/DDBJ databases">
        <title>SpeciesPrimer: A bioinformatics pipeline dedicated to the design of qPCR primers for the quantification of bacterial species.</title>
        <authorList>
            <person name="Dreier M."/>
            <person name="Berthoud H."/>
            <person name="Shani N."/>
            <person name="Wechsler D."/>
            <person name="Junier P."/>
        </authorList>
    </citation>
    <scope>NUCLEOTIDE SEQUENCE [LARGE SCALE GENOMIC DNA]</scope>
    <source>
        <strain evidence="2">FAM13073</strain>
    </source>
</reference>
<protein>
    <submittedName>
        <fullName evidence="1">Uncharacterized protein</fullName>
    </submittedName>
</protein>
<organism evidence="1 2">
    <name type="scientific">Pediococcus pentosaceus</name>
    <dbReference type="NCBI Taxonomy" id="1255"/>
    <lineage>
        <taxon>Bacteria</taxon>
        <taxon>Bacillati</taxon>
        <taxon>Bacillota</taxon>
        <taxon>Bacilli</taxon>
        <taxon>Lactobacillales</taxon>
        <taxon>Lactobacillaceae</taxon>
        <taxon>Pediococcus</taxon>
    </lineage>
</organism>
<proteinExistence type="predicted"/>
<evidence type="ECO:0000313" key="2">
    <source>
        <dbReference type="Proteomes" id="UP000472573"/>
    </source>
</evidence>
<sequence length="74" mass="9039">MELTEEVRIYFFNHNVGVLDTRITRSRFVYIKTDNLHPVYRYSLESPEMLQHDVGHNEWRDIWLGVRREQTALF</sequence>